<proteinExistence type="predicted"/>
<dbReference type="EMBL" id="MN740405">
    <property type="protein sequence ID" value="QHU04876.1"/>
    <property type="molecule type" value="Genomic_DNA"/>
</dbReference>
<name>A0A6C0JJB4_9ZZZZ</name>
<reference evidence="1" key="1">
    <citation type="journal article" date="2020" name="Nature">
        <title>Giant virus diversity and host interactions through global metagenomics.</title>
        <authorList>
            <person name="Schulz F."/>
            <person name="Roux S."/>
            <person name="Paez-Espino D."/>
            <person name="Jungbluth S."/>
            <person name="Walsh D.A."/>
            <person name="Denef V.J."/>
            <person name="McMahon K.D."/>
            <person name="Konstantinidis K.T."/>
            <person name="Eloe-Fadrosh E.A."/>
            <person name="Kyrpides N.C."/>
            <person name="Woyke T."/>
        </authorList>
    </citation>
    <scope>NUCLEOTIDE SEQUENCE</scope>
    <source>
        <strain evidence="1">GVMAG-M-3300027708-5</strain>
    </source>
</reference>
<protein>
    <submittedName>
        <fullName evidence="1">Uncharacterized protein</fullName>
    </submittedName>
</protein>
<organism evidence="1">
    <name type="scientific">viral metagenome</name>
    <dbReference type="NCBI Taxonomy" id="1070528"/>
    <lineage>
        <taxon>unclassified sequences</taxon>
        <taxon>metagenomes</taxon>
        <taxon>organismal metagenomes</taxon>
    </lineage>
</organism>
<evidence type="ECO:0000313" key="1">
    <source>
        <dbReference type="EMBL" id="QHU04876.1"/>
    </source>
</evidence>
<dbReference type="AlphaFoldDB" id="A0A6C0JJB4"/>
<sequence length="280" mass="32659">MSLFVNPQNQKLLWDVINKGDLIGRVFLNSSSQQKEEWFRTVIQLFYDKHMTKSGNRNITIHELQDINRQTLTYMNQKLREYLMPNQNVGTNVSSTMPSKQESYNEKFQHRQKEYEQMNEKKAPEVLNFNEKVEDQPISNMEDLIQSHIKMREAELKQYSPSLTLVPPHSVPGSQRQSTLVENVTSSYQKNEVVPLVIDKKTNITIEIETVEDKEPEKGKKAVSWQIDSLNSEQINIDEIVDTRKESRLEKLESLVLELANKVETIISEFQLMKSNEKSI</sequence>
<accession>A0A6C0JJB4</accession>